<evidence type="ECO:0000313" key="3">
    <source>
        <dbReference type="Proteomes" id="UP000602510"/>
    </source>
</evidence>
<dbReference type="EMBL" id="JAACNO010001512">
    <property type="protein sequence ID" value="KAF4140103.1"/>
    <property type="molecule type" value="Genomic_DNA"/>
</dbReference>
<organism evidence="1 3">
    <name type="scientific">Phytophthora infestans</name>
    <name type="common">Potato late blight agent</name>
    <name type="synonym">Botrytis infestans</name>
    <dbReference type="NCBI Taxonomy" id="4787"/>
    <lineage>
        <taxon>Eukaryota</taxon>
        <taxon>Sar</taxon>
        <taxon>Stramenopiles</taxon>
        <taxon>Oomycota</taxon>
        <taxon>Peronosporomycetes</taxon>
        <taxon>Peronosporales</taxon>
        <taxon>Peronosporaceae</taxon>
        <taxon>Phytophthora</taxon>
    </lineage>
</organism>
<gene>
    <name evidence="1" type="ORF">GN244_ATG02963</name>
    <name evidence="2" type="ORF">GN958_ATG10712</name>
</gene>
<accession>A0A833X0R5</accession>
<proteinExistence type="predicted"/>
<protein>
    <submittedName>
        <fullName evidence="1">Uncharacterized protein</fullName>
    </submittedName>
</protein>
<name>A0A833X0R5_PHYIN</name>
<dbReference type="EMBL" id="WSZM01000062">
    <property type="protein sequence ID" value="KAF4044736.1"/>
    <property type="molecule type" value="Genomic_DNA"/>
</dbReference>
<comment type="caution">
    <text evidence="1">The sequence shown here is derived from an EMBL/GenBank/DDBJ whole genome shotgun (WGS) entry which is preliminary data.</text>
</comment>
<reference evidence="1" key="1">
    <citation type="submission" date="2020-04" db="EMBL/GenBank/DDBJ databases">
        <title>Hybrid Assembly of Korean Phytophthora infestans isolates.</title>
        <authorList>
            <person name="Prokchorchik M."/>
            <person name="Lee Y."/>
            <person name="Seo J."/>
            <person name="Cho J.-H."/>
            <person name="Park Y.-E."/>
            <person name="Jang D.-C."/>
            <person name="Im J.-S."/>
            <person name="Choi J.-G."/>
            <person name="Park H.-J."/>
            <person name="Lee G.-B."/>
            <person name="Lee Y.-G."/>
            <person name="Hong S.-Y."/>
            <person name="Cho K."/>
            <person name="Sohn K.H."/>
        </authorList>
    </citation>
    <scope>NUCLEOTIDE SEQUENCE</scope>
    <source>
        <strain evidence="1">KR_1_A1</strain>
        <strain evidence="2">KR_2_A2</strain>
    </source>
</reference>
<dbReference type="Proteomes" id="UP000704712">
    <property type="component" value="Unassembled WGS sequence"/>
</dbReference>
<sequence length="94" mass="10763">MTQKQLSPGNRWPLRRQETVVFAVSWRSEFCSSTRFRATLPRNKQWFGTSGEENALSAAVTTSYLFHGIPMHLQRLKFLSSSESRAGADQWVIT</sequence>
<dbReference type="Proteomes" id="UP000602510">
    <property type="component" value="Unassembled WGS sequence"/>
</dbReference>
<evidence type="ECO:0000313" key="2">
    <source>
        <dbReference type="EMBL" id="KAF4140103.1"/>
    </source>
</evidence>
<keyword evidence="3" id="KW-1185">Reference proteome</keyword>
<dbReference type="AlphaFoldDB" id="A0A833X0R5"/>
<evidence type="ECO:0000313" key="1">
    <source>
        <dbReference type="EMBL" id="KAF4044736.1"/>
    </source>
</evidence>